<dbReference type="AlphaFoldDB" id="A0AA35WJP1"/>
<evidence type="ECO:0000313" key="2">
    <source>
        <dbReference type="Proteomes" id="UP001174909"/>
    </source>
</evidence>
<proteinExistence type="predicted"/>
<evidence type="ECO:0000313" key="1">
    <source>
        <dbReference type="EMBL" id="CAI8022884.1"/>
    </source>
</evidence>
<comment type="caution">
    <text evidence="1">The sequence shown here is derived from an EMBL/GenBank/DDBJ whole genome shotgun (WGS) entry which is preliminary data.</text>
</comment>
<organism evidence="1 2">
    <name type="scientific">Geodia barretti</name>
    <name type="common">Barrett's horny sponge</name>
    <dbReference type="NCBI Taxonomy" id="519541"/>
    <lineage>
        <taxon>Eukaryota</taxon>
        <taxon>Metazoa</taxon>
        <taxon>Porifera</taxon>
        <taxon>Demospongiae</taxon>
        <taxon>Heteroscleromorpha</taxon>
        <taxon>Tetractinellida</taxon>
        <taxon>Astrophorina</taxon>
        <taxon>Geodiidae</taxon>
        <taxon>Geodia</taxon>
    </lineage>
</organism>
<accession>A0AA35WJP1</accession>
<sequence length="35" mass="3951">MSSHCFSSSVNVLNTEQQVLVTTETWISSDTGWYI</sequence>
<keyword evidence="2" id="KW-1185">Reference proteome</keyword>
<protein>
    <submittedName>
        <fullName evidence="1">Uncharacterized protein</fullName>
    </submittedName>
</protein>
<dbReference type="EMBL" id="CASHTH010001981">
    <property type="protein sequence ID" value="CAI8022884.1"/>
    <property type="molecule type" value="Genomic_DNA"/>
</dbReference>
<reference evidence="1" key="1">
    <citation type="submission" date="2023-03" db="EMBL/GenBank/DDBJ databases">
        <authorList>
            <person name="Steffen K."/>
            <person name="Cardenas P."/>
        </authorList>
    </citation>
    <scope>NUCLEOTIDE SEQUENCE</scope>
</reference>
<name>A0AA35WJP1_GEOBA</name>
<gene>
    <name evidence="1" type="ORF">GBAR_LOCUS13394</name>
</gene>
<dbReference type="Proteomes" id="UP001174909">
    <property type="component" value="Unassembled WGS sequence"/>
</dbReference>